<evidence type="ECO:0000256" key="1">
    <source>
        <dbReference type="SAM" id="SignalP"/>
    </source>
</evidence>
<keyword evidence="1" id="KW-0732">Signal</keyword>
<name>A0A318XP63_9FIRM</name>
<keyword evidence="3" id="KW-1185">Reference proteome</keyword>
<organism evidence="2 3">
    <name type="scientific">Ruminiclostridium sufflavum DSM 19573</name>
    <dbReference type="NCBI Taxonomy" id="1121337"/>
    <lineage>
        <taxon>Bacteria</taxon>
        <taxon>Bacillati</taxon>
        <taxon>Bacillota</taxon>
        <taxon>Clostridia</taxon>
        <taxon>Eubacteriales</taxon>
        <taxon>Oscillospiraceae</taxon>
        <taxon>Ruminiclostridium</taxon>
    </lineage>
</organism>
<evidence type="ECO:0000313" key="3">
    <source>
        <dbReference type="Proteomes" id="UP000248132"/>
    </source>
</evidence>
<comment type="caution">
    <text evidence="2">The sequence shown here is derived from an EMBL/GenBank/DDBJ whole genome shotgun (WGS) entry which is preliminary data.</text>
</comment>
<dbReference type="PROSITE" id="PS51257">
    <property type="entry name" value="PROKAR_LIPOPROTEIN"/>
    <property type="match status" value="1"/>
</dbReference>
<dbReference type="RefSeq" id="WP_110461143.1">
    <property type="nucleotide sequence ID" value="NZ_QKMR01000005.1"/>
</dbReference>
<dbReference type="AlphaFoldDB" id="A0A318XP63"/>
<sequence>MKKRLLALCMTMTMVVGMLAGCGGSGTSSDSGSTDTKTAQTANSGEKITLSFSTSVYVEEPHQKAIDGLIAAYTKENPNINIEIFGAGYDGYWDNITTEILAGNESDMIQVYPENISTYNVIRPEGVFVDLTSYMEKSGLKDKLVGQEFCTVDGKVLAISDYAWGTTGIFYRKSLLQKAGIDADTIKTQEDFRNACLKFTGDGKYAMGVVSGTHAFTVSEWNRLIARPVSGGLYFPNGETGPYTADNVNVNSKENVWAAQWWQNLIVKDKAVKLVTDKKDSREMFWNGDVPFNMDGPWFVGMTKSRDTSLLDDIGIIPQFDIVYEGKNYKPNPTNYPLVTMISKNCKHPEEAWKFLEWMASEDAQKIIADCGMIPSNLDYSTSDEYIKNYSLEYGIVDFMKNNYTNLVADPNIPQLGEISQIMLDAGQAMFSEQAADPQTKLDEAAKAIKDVMSRK</sequence>
<dbReference type="Gene3D" id="3.40.190.10">
    <property type="entry name" value="Periplasmic binding protein-like II"/>
    <property type="match status" value="1"/>
</dbReference>
<feature type="chain" id="PRO_5038719984" evidence="1">
    <location>
        <begin position="21"/>
        <end position="456"/>
    </location>
</feature>
<dbReference type="PANTHER" id="PTHR43649">
    <property type="entry name" value="ARABINOSE-BINDING PROTEIN-RELATED"/>
    <property type="match status" value="1"/>
</dbReference>
<accession>A0A318XP63</accession>
<dbReference type="EMBL" id="QKMR01000005">
    <property type="protein sequence ID" value="PYG88720.1"/>
    <property type="molecule type" value="Genomic_DNA"/>
</dbReference>
<dbReference type="InterPro" id="IPR050490">
    <property type="entry name" value="Bact_solute-bd_prot1"/>
</dbReference>
<dbReference type="OrthoDB" id="2636783at2"/>
<gene>
    <name evidence="2" type="ORF">LY28_01074</name>
</gene>
<dbReference type="InterPro" id="IPR006059">
    <property type="entry name" value="SBP"/>
</dbReference>
<dbReference type="CDD" id="cd13585">
    <property type="entry name" value="PBP2_TMBP_like"/>
    <property type="match status" value="1"/>
</dbReference>
<proteinExistence type="predicted"/>
<dbReference type="SUPFAM" id="SSF53850">
    <property type="entry name" value="Periplasmic binding protein-like II"/>
    <property type="match status" value="1"/>
</dbReference>
<reference evidence="2 3" key="1">
    <citation type="submission" date="2018-06" db="EMBL/GenBank/DDBJ databases">
        <title>Genomic Encyclopedia of Type Strains, Phase I: the one thousand microbial genomes (KMG-I) project.</title>
        <authorList>
            <person name="Kyrpides N."/>
        </authorList>
    </citation>
    <scope>NUCLEOTIDE SEQUENCE [LARGE SCALE GENOMIC DNA]</scope>
    <source>
        <strain evidence="2 3">DSM 19573</strain>
    </source>
</reference>
<dbReference type="Pfam" id="PF01547">
    <property type="entry name" value="SBP_bac_1"/>
    <property type="match status" value="1"/>
</dbReference>
<dbReference type="PANTHER" id="PTHR43649:SF12">
    <property type="entry name" value="DIACETYLCHITOBIOSE BINDING PROTEIN DASA"/>
    <property type="match status" value="1"/>
</dbReference>
<feature type="signal peptide" evidence="1">
    <location>
        <begin position="1"/>
        <end position="20"/>
    </location>
</feature>
<evidence type="ECO:0000313" key="2">
    <source>
        <dbReference type="EMBL" id="PYG88720.1"/>
    </source>
</evidence>
<dbReference type="Proteomes" id="UP000248132">
    <property type="component" value="Unassembled WGS sequence"/>
</dbReference>
<protein>
    <submittedName>
        <fullName evidence="2">ABC-type glycerol-3-phosphate transport system substrate-binding protein</fullName>
    </submittedName>
</protein>